<dbReference type="Pfam" id="PF07715">
    <property type="entry name" value="Plug"/>
    <property type="match status" value="1"/>
</dbReference>
<feature type="signal peptide" evidence="12">
    <location>
        <begin position="1"/>
        <end position="31"/>
    </location>
</feature>
<evidence type="ECO:0000256" key="8">
    <source>
        <dbReference type="ARBA" id="ARBA00023077"/>
    </source>
</evidence>
<dbReference type="RefSeq" id="WP_085759296.1">
    <property type="nucleotide sequence ID" value="NZ_CP019343.1"/>
</dbReference>
<dbReference type="AlphaFoldDB" id="A0A1X9NC01"/>
<evidence type="ECO:0000313" key="15">
    <source>
        <dbReference type="Proteomes" id="UP000193450"/>
    </source>
</evidence>
<dbReference type="EMBL" id="CP019343">
    <property type="protein sequence ID" value="ARN75126.1"/>
    <property type="molecule type" value="Genomic_DNA"/>
</dbReference>
<keyword evidence="4" id="KW-0410">Iron transport</keyword>
<dbReference type="SUPFAM" id="SSF56935">
    <property type="entry name" value="Porins"/>
    <property type="match status" value="1"/>
</dbReference>
<evidence type="ECO:0000256" key="11">
    <source>
        <dbReference type="PROSITE-ProRule" id="PRU01360"/>
    </source>
</evidence>
<evidence type="ECO:0000256" key="10">
    <source>
        <dbReference type="ARBA" id="ARBA00023237"/>
    </source>
</evidence>
<evidence type="ECO:0000256" key="12">
    <source>
        <dbReference type="SAM" id="SignalP"/>
    </source>
</evidence>
<keyword evidence="8" id="KW-0798">TonB box</keyword>
<dbReference type="STRING" id="716816.BST96_13980"/>
<evidence type="ECO:0000313" key="14">
    <source>
        <dbReference type="EMBL" id="ARN75126.1"/>
    </source>
</evidence>
<name>A0A1X9NC01_9GAMM</name>
<organism evidence="14 15">
    <name type="scientific">Oceanicoccus sagamiensis</name>
    <dbReference type="NCBI Taxonomy" id="716816"/>
    <lineage>
        <taxon>Bacteria</taxon>
        <taxon>Pseudomonadati</taxon>
        <taxon>Pseudomonadota</taxon>
        <taxon>Gammaproteobacteria</taxon>
        <taxon>Cellvibrionales</taxon>
        <taxon>Spongiibacteraceae</taxon>
        <taxon>Oceanicoccus</taxon>
    </lineage>
</organism>
<keyword evidence="10 11" id="KW-0998">Cell outer membrane</keyword>
<dbReference type="PROSITE" id="PS52016">
    <property type="entry name" value="TONB_DEPENDENT_REC_3"/>
    <property type="match status" value="1"/>
</dbReference>
<dbReference type="InterPro" id="IPR036942">
    <property type="entry name" value="Beta-barrel_TonB_sf"/>
</dbReference>
<comment type="similarity">
    <text evidence="11">Belongs to the TonB-dependent receptor family.</text>
</comment>
<feature type="domain" description="TonB-dependent receptor plug" evidence="13">
    <location>
        <begin position="50"/>
        <end position="158"/>
    </location>
</feature>
<dbReference type="OrthoDB" id="7051185at2"/>
<sequence>MLRCKKLRPLLSTLGTLTLAINLSTSPNTFAEPAVIEEVNVYAQKRQQSLADIPIAVTALSGEQLAQSKIFEIRDLTTLSPSFSFDTAQGFQNASMKIRGIGTFGNGRTFEGAVGVFIDDVYRSRSGMVLNDLLDIEQLEILRGPQSTLFGKNTSAGAINVRSNKPQLDQQSVELEADIGNYDLLLLKSIINIPVADHSAFRLALSSHERDGFFSSADNNDRYNEIDRYTVKPQWLYRPSDQLEIHLLADYSKSDANCCWGSAQVVNGPTAPLVALYAGLRGLTFEPAPFKRKSAEPA</sequence>
<keyword evidence="2 11" id="KW-0813">Transport</keyword>
<dbReference type="KEGG" id="osg:BST96_13980"/>
<proteinExistence type="inferred from homology"/>
<keyword evidence="5 11" id="KW-0812">Transmembrane</keyword>
<keyword evidence="12" id="KW-0732">Signal</keyword>
<dbReference type="GO" id="GO:0006826">
    <property type="term" value="P:iron ion transport"/>
    <property type="evidence" value="ECO:0007669"/>
    <property type="project" value="UniProtKB-KW"/>
</dbReference>
<dbReference type="Proteomes" id="UP000193450">
    <property type="component" value="Chromosome"/>
</dbReference>
<reference evidence="14 15" key="1">
    <citation type="submission" date="2016-11" db="EMBL/GenBank/DDBJ databases">
        <title>Trade-off between light-utilization and light-protection in marine flavobacteria.</title>
        <authorList>
            <person name="Kumagai Y."/>
        </authorList>
    </citation>
    <scope>NUCLEOTIDE SEQUENCE [LARGE SCALE GENOMIC DNA]</scope>
    <source>
        <strain evidence="14 15">NBRC 107125</strain>
    </source>
</reference>
<evidence type="ECO:0000256" key="2">
    <source>
        <dbReference type="ARBA" id="ARBA00022448"/>
    </source>
</evidence>
<evidence type="ECO:0000256" key="3">
    <source>
        <dbReference type="ARBA" id="ARBA00022452"/>
    </source>
</evidence>
<dbReference type="Gene3D" id="2.40.170.20">
    <property type="entry name" value="TonB-dependent receptor, beta-barrel domain"/>
    <property type="match status" value="1"/>
</dbReference>
<dbReference type="PANTHER" id="PTHR32552:SF81">
    <property type="entry name" value="TONB-DEPENDENT OUTER MEMBRANE RECEPTOR"/>
    <property type="match status" value="1"/>
</dbReference>
<keyword evidence="15" id="KW-1185">Reference proteome</keyword>
<evidence type="ECO:0000256" key="1">
    <source>
        <dbReference type="ARBA" id="ARBA00004571"/>
    </source>
</evidence>
<comment type="subcellular location">
    <subcellularLocation>
        <location evidence="1 11">Cell outer membrane</location>
        <topology evidence="1 11">Multi-pass membrane protein</topology>
    </subcellularLocation>
</comment>
<keyword evidence="7" id="KW-0406">Ion transport</keyword>
<dbReference type="InterPro" id="IPR012910">
    <property type="entry name" value="Plug_dom"/>
</dbReference>
<evidence type="ECO:0000256" key="6">
    <source>
        <dbReference type="ARBA" id="ARBA00023004"/>
    </source>
</evidence>
<evidence type="ECO:0000256" key="7">
    <source>
        <dbReference type="ARBA" id="ARBA00023065"/>
    </source>
</evidence>
<evidence type="ECO:0000256" key="4">
    <source>
        <dbReference type="ARBA" id="ARBA00022496"/>
    </source>
</evidence>
<dbReference type="PANTHER" id="PTHR32552">
    <property type="entry name" value="FERRICHROME IRON RECEPTOR-RELATED"/>
    <property type="match status" value="1"/>
</dbReference>
<dbReference type="InterPro" id="IPR039426">
    <property type="entry name" value="TonB-dep_rcpt-like"/>
</dbReference>
<protein>
    <recommendedName>
        <fullName evidence="13">TonB-dependent receptor plug domain-containing protein</fullName>
    </recommendedName>
</protein>
<accession>A0A1X9NC01</accession>
<keyword evidence="3 11" id="KW-1134">Transmembrane beta strand</keyword>
<evidence type="ECO:0000256" key="9">
    <source>
        <dbReference type="ARBA" id="ARBA00023136"/>
    </source>
</evidence>
<keyword evidence="9 11" id="KW-0472">Membrane</keyword>
<feature type="chain" id="PRO_5012485540" description="TonB-dependent receptor plug domain-containing protein" evidence="12">
    <location>
        <begin position="32"/>
        <end position="298"/>
    </location>
</feature>
<keyword evidence="6" id="KW-0408">Iron</keyword>
<gene>
    <name evidence="14" type="ORF">BST96_13980</name>
</gene>
<evidence type="ECO:0000259" key="13">
    <source>
        <dbReference type="Pfam" id="PF07715"/>
    </source>
</evidence>
<evidence type="ECO:0000256" key="5">
    <source>
        <dbReference type="ARBA" id="ARBA00022692"/>
    </source>
</evidence>
<dbReference type="GO" id="GO:0009279">
    <property type="term" value="C:cell outer membrane"/>
    <property type="evidence" value="ECO:0007669"/>
    <property type="project" value="UniProtKB-SubCell"/>
</dbReference>